<accession>A0AAU7W6V8</accession>
<proteinExistence type="predicted"/>
<feature type="transmembrane region" description="Helical" evidence="1">
    <location>
        <begin position="221"/>
        <end position="238"/>
    </location>
</feature>
<feature type="transmembrane region" description="Helical" evidence="1">
    <location>
        <begin position="281"/>
        <end position="302"/>
    </location>
</feature>
<dbReference type="PANTHER" id="PTHR20992">
    <property type="entry name" value="AT15442P-RELATED"/>
    <property type="match status" value="1"/>
</dbReference>
<keyword evidence="1" id="KW-1133">Transmembrane helix</keyword>
<dbReference type="AlphaFoldDB" id="A0AAU7W6V8"/>
<gene>
    <name evidence="2" type="ORF">ABIQ69_16560</name>
</gene>
<feature type="transmembrane region" description="Helical" evidence="1">
    <location>
        <begin position="117"/>
        <end position="136"/>
    </location>
</feature>
<organism evidence="2">
    <name type="scientific">Agromyces sp. G08B096</name>
    <dbReference type="NCBI Taxonomy" id="3156399"/>
    <lineage>
        <taxon>Bacteria</taxon>
        <taxon>Bacillati</taxon>
        <taxon>Actinomycetota</taxon>
        <taxon>Actinomycetes</taxon>
        <taxon>Micrococcales</taxon>
        <taxon>Microbacteriaceae</taxon>
        <taxon>Agromyces</taxon>
    </lineage>
</organism>
<dbReference type="PANTHER" id="PTHR20992:SF9">
    <property type="entry name" value="AT15442P-RELATED"/>
    <property type="match status" value="1"/>
</dbReference>
<keyword evidence="1" id="KW-0472">Membrane</keyword>
<reference evidence="2" key="1">
    <citation type="submission" date="2024-05" db="EMBL/GenBank/DDBJ databases">
        <authorList>
            <person name="Yu L."/>
        </authorList>
    </citation>
    <scope>NUCLEOTIDE SEQUENCE</scope>
    <source>
        <strain evidence="2">G08B096</strain>
    </source>
</reference>
<name>A0AAU7W6V8_9MICO</name>
<feature type="transmembrane region" description="Helical" evidence="1">
    <location>
        <begin position="245"/>
        <end position="269"/>
    </location>
</feature>
<keyword evidence="1" id="KW-0812">Transmembrane</keyword>
<dbReference type="RefSeq" id="WP_350348222.1">
    <property type="nucleotide sequence ID" value="NZ_CP158374.1"/>
</dbReference>
<feature type="transmembrane region" description="Helical" evidence="1">
    <location>
        <begin position="142"/>
        <end position="163"/>
    </location>
</feature>
<feature type="transmembrane region" description="Helical" evidence="1">
    <location>
        <begin position="175"/>
        <end position="201"/>
    </location>
</feature>
<dbReference type="Pfam" id="PF04087">
    <property type="entry name" value="DUF389"/>
    <property type="match status" value="1"/>
</dbReference>
<dbReference type="InterPro" id="IPR005240">
    <property type="entry name" value="DUF389"/>
</dbReference>
<protein>
    <submittedName>
        <fullName evidence="2">DUF389 domain-containing protein</fullName>
    </submittedName>
</protein>
<evidence type="ECO:0000256" key="1">
    <source>
        <dbReference type="SAM" id="Phobius"/>
    </source>
</evidence>
<evidence type="ECO:0000313" key="2">
    <source>
        <dbReference type="EMBL" id="XBX82201.1"/>
    </source>
</evidence>
<sequence>MLHLRLIVPADLRDAVDAIVADPESGISNVVVLPGAAVSPAGDVIICDVDRAQASGVLERLHAIGLDETGSITAEQVDLAMSRRDRRNAVAVFGGQDDAVVWQEVESRTDDEVRLSATFLAFMSVATMIAAVGVVIDQPILIVGAMVVGPDFGPLAAIAVGIVRRRPQVVWRSTGTLLSGFAFAILVTIGFVFLLRLLGVFPPDPFAEEHPLTEFIWQPDALSYVVAFLAGIAGVLSLTSAKSGALIGVLISVTTVPAAGAIALAVASAEWAQVGTSSLQLVINLTSIIIGGVLTLAIQLAAERVAADRRRRVRVDVTSGS</sequence>
<dbReference type="EMBL" id="CP158374">
    <property type="protein sequence ID" value="XBX82201.1"/>
    <property type="molecule type" value="Genomic_DNA"/>
</dbReference>